<dbReference type="InterPro" id="IPR002139">
    <property type="entry name" value="Ribo/fructo_kinase"/>
</dbReference>
<dbReference type="InterPro" id="IPR029056">
    <property type="entry name" value="Ribokinase-like"/>
</dbReference>
<dbReference type="SUPFAM" id="SSF53613">
    <property type="entry name" value="Ribokinase-like"/>
    <property type="match status" value="1"/>
</dbReference>
<evidence type="ECO:0000256" key="2">
    <source>
        <dbReference type="ARBA" id="ARBA00022679"/>
    </source>
</evidence>
<keyword evidence="2 6" id="KW-0808">Transferase</keyword>
<evidence type="ECO:0000256" key="3">
    <source>
        <dbReference type="ARBA" id="ARBA00022741"/>
    </source>
</evidence>
<sequence length="304" mass="32518">MKKQKILSVTLNPAIDYSVVVPSFRVEHVNRASGGRRDPGGKGVNAATVTARYGIDTAVTGFLGRENSLIFEEHFRNASIRDEFIYINGNTREGIKITDPKDNVTTDINFSGFTIQPQDTTRFIESFEILAAAYDWILLTGSLPPGLEPDFYARLAGIAAEAGARSAVDTSGEPLRLAAESGAVSLIKPNEHEIKEAFGDIDPADLLSQVEMVLLSKGEKGSLLYCAEGCYEASVPEVKAVTTVGAGDSFLAGFVSALVFGKDHADALAFASATAASKVTKYGPGISEDMPPGSFYDLIRVRKL</sequence>
<evidence type="ECO:0000313" key="8">
    <source>
        <dbReference type="EMBL" id="MDC7228224.1"/>
    </source>
</evidence>
<proteinExistence type="inferred from homology"/>
<name>A0AAJ1IFB2_9SPIO</name>
<reference evidence="8 9" key="1">
    <citation type="submission" date="2022-12" db="EMBL/GenBank/DDBJ databases">
        <title>Metagenome assembled genome from gulf of manar.</title>
        <authorList>
            <person name="Kohli P."/>
            <person name="Pk S."/>
            <person name="Venkata Ramana C."/>
            <person name="Sasikala C."/>
        </authorList>
    </citation>
    <scope>NUCLEOTIDE SEQUENCE [LARGE SCALE GENOMIC DNA]</scope>
    <source>
        <strain evidence="8">JB008</strain>
    </source>
</reference>
<protein>
    <submittedName>
        <fullName evidence="8">1-phosphofructokinase family hexose kinase</fullName>
    </submittedName>
</protein>
<dbReference type="PIRSF" id="PIRSF000535">
    <property type="entry name" value="1PFK/6PFK/LacC"/>
    <property type="match status" value="1"/>
</dbReference>
<dbReference type="GO" id="GO:0008443">
    <property type="term" value="F:phosphofructokinase activity"/>
    <property type="evidence" value="ECO:0007669"/>
    <property type="project" value="TreeGrafter"/>
</dbReference>
<organism evidence="8 9">
    <name type="scientific">Candidatus Thalassospirochaeta sargassi</name>
    <dbReference type="NCBI Taxonomy" id="3119039"/>
    <lineage>
        <taxon>Bacteria</taxon>
        <taxon>Pseudomonadati</taxon>
        <taxon>Spirochaetota</taxon>
        <taxon>Spirochaetia</taxon>
        <taxon>Spirochaetales</taxon>
        <taxon>Spirochaetaceae</taxon>
        <taxon>Candidatus Thalassospirochaeta</taxon>
    </lineage>
</organism>
<dbReference type="EMBL" id="JAQQAL010000042">
    <property type="protein sequence ID" value="MDC7228224.1"/>
    <property type="molecule type" value="Genomic_DNA"/>
</dbReference>
<comment type="similarity">
    <text evidence="1">Belongs to the carbohydrate kinase PfkB family.</text>
</comment>
<dbReference type="PRINTS" id="PR00990">
    <property type="entry name" value="RIBOKINASE"/>
</dbReference>
<evidence type="ECO:0000256" key="5">
    <source>
        <dbReference type="ARBA" id="ARBA00022840"/>
    </source>
</evidence>
<comment type="caution">
    <text evidence="8">The sequence shown here is derived from an EMBL/GenBank/DDBJ whole genome shotgun (WGS) entry which is preliminary data.</text>
</comment>
<keyword evidence="3" id="KW-0547">Nucleotide-binding</keyword>
<dbReference type="AlphaFoldDB" id="A0AAJ1IFB2"/>
<dbReference type="GO" id="GO:0005829">
    <property type="term" value="C:cytosol"/>
    <property type="evidence" value="ECO:0007669"/>
    <property type="project" value="TreeGrafter"/>
</dbReference>
<dbReference type="InterPro" id="IPR011611">
    <property type="entry name" value="PfkB_dom"/>
</dbReference>
<dbReference type="InterPro" id="IPR017583">
    <property type="entry name" value="Tagatose/fructose_Pkinase"/>
</dbReference>
<gene>
    <name evidence="8" type="ORF">PQJ61_15790</name>
</gene>
<dbReference type="NCBIfam" id="TIGR03168">
    <property type="entry name" value="1-PFK"/>
    <property type="match status" value="1"/>
</dbReference>
<accession>A0AAJ1IFB2</accession>
<dbReference type="Gene3D" id="3.40.1190.20">
    <property type="match status" value="1"/>
</dbReference>
<evidence type="ECO:0000256" key="4">
    <source>
        <dbReference type="ARBA" id="ARBA00022777"/>
    </source>
</evidence>
<dbReference type="GO" id="GO:0005524">
    <property type="term" value="F:ATP binding"/>
    <property type="evidence" value="ECO:0007669"/>
    <property type="project" value="UniProtKB-KW"/>
</dbReference>
<dbReference type="PANTHER" id="PTHR46566">
    <property type="entry name" value="1-PHOSPHOFRUCTOKINASE-RELATED"/>
    <property type="match status" value="1"/>
</dbReference>
<dbReference type="Proteomes" id="UP001221217">
    <property type="component" value="Unassembled WGS sequence"/>
</dbReference>
<keyword evidence="5" id="KW-0067">ATP-binding</keyword>
<evidence type="ECO:0000256" key="6">
    <source>
        <dbReference type="PIRNR" id="PIRNR000535"/>
    </source>
</evidence>
<evidence type="ECO:0000313" key="9">
    <source>
        <dbReference type="Proteomes" id="UP001221217"/>
    </source>
</evidence>
<feature type="domain" description="Carbohydrate kinase PfkB" evidence="7">
    <location>
        <begin position="15"/>
        <end position="287"/>
    </location>
</feature>
<evidence type="ECO:0000259" key="7">
    <source>
        <dbReference type="Pfam" id="PF00294"/>
    </source>
</evidence>
<dbReference type="PANTHER" id="PTHR46566:SF2">
    <property type="entry name" value="ATP-DEPENDENT 6-PHOSPHOFRUCTOKINASE ISOZYME 2"/>
    <property type="match status" value="1"/>
</dbReference>
<dbReference type="Pfam" id="PF00294">
    <property type="entry name" value="PfkB"/>
    <property type="match status" value="1"/>
</dbReference>
<dbReference type="CDD" id="cd01164">
    <property type="entry name" value="FruK_PfkB_like"/>
    <property type="match status" value="1"/>
</dbReference>
<keyword evidence="4" id="KW-0418">Kinase</keyword>
<evidence type="ECO:0000256" key="1">
    <source>
        <dbReference type="ARBA" id="ARBA00010688"/>
    </source>
</evidence>